<dbReference type="InterPro" id="IPR012337">
    <property type="entry name" value="RNaseH-like_sf"/>
</dbReference>
<comment type="caution">
    <text evidence="1">The sequence shown here is derived from an EMBL/GenBank/DDBJ whole genome shotgun (WGS) entry which is preliminary data.</text>
</comment>
<proteinExistence type="predicted"/>
<feature type="non-terminal residue" evidence="1">
    <location>
        <position position="1"/>
    </location>
</feature>
<keyword evidence="2" id="KW-1185">Reference proteome</keyword>
<dbReference type="AlphaFoldDB" id="A0A164IR52"/>
<gene>
    <name evidence="1" type="ORF">APZ42_001780</name>
</gene>
<organism evidence="1 2">
    <name type="scientific">Daphnia magna</name>
    <dbReference type="NCBI Taxonomy" id="35525"/>
    <lineage>
        <taxon>Eukaryota</taxon>
        <taxon>Metazoa</taxon>
        <taxon>Ecdysozoa</taxon>
        <taxon>Arthropoda</taxon>
        <taxon>Crustacea</taxon>
        <taxon>Branchiopoda</taxon>
        <taxon>Diplostraca</taxon>
        <taxon>Cladocera</taxon>
        <taxon>Anomopoda</taxon>
        <taxon>Daphniidae</taxon>
        <taxon>Daphnia</taxon>
    </lineage>
</organism>
<evidence type="ECO:0000313" key="1">
    <source>
        <dbReference type="EMBL" id="KZS01529.1"/>
    </source>
</evidence>
<protein>
    <submittedName>
        <fullName evidence="1">Uncharacterized protein</fullName>
    </submittedName>
</protein>
<dbReference type="PANTHER" id="PTHR47501:SF5">
    <property type="entry name" value="HAT C-TERMINAL DIMERISATION DOMAIN-CONTAINING PROTEIN"/>
    <property type="match status" value="1"/>
</dbReference>
<dbReference type="EMBL" id="LRGB01006669">
    <property type="protein sequence ID" value="KZS01529.1"/>
    <property type="molecule type" value="Genomic_DNA"/>
</dbReference>
<dbReference type="Proteomes" id="UP000076858">
    <property type="component" value="Unassembled WGS sequence"/>
</dbReference>
<dbReference type="SUPFAM" id="SSF53098">
    <property type="entry name" value="Ribonuclease H-like"/>
    <property type="match status" value="1"/>
</dbReference>
<dbReference type="STRING" id="35525.A0A164IR52"/>
<dbReference type="OrthoDB" id="6380091at2759"/>
<accession>A0A164IR52</accession>
<evidence type="ECO:0000313" key="2">
    <source>
        <dbReference type="Proteomes" id="UP000076858"/>
    </source>
</evidence>
<dbReference type="PANTHER" id="PTHR47501">
    <property type="entry name" value="TRANSPOSASE-RELATED"/>
    <property type="match status" value="1"/>
</dbReference>
<name>A0A164IR52_9CRUS</name>
<sequence length="202" mass="22801">DEVAATSGLLDELDSEELEDPSVIDEAASLATSAYDLLQQNYEDSFARISLPGHMRCASHTLDLIAKTDTDLSKFDAKEFPKKRILRVSLPTPCATRWNTYYDCIAAFLKNHKSIKTVNGLLQSIGLTSMFSKEDIDYLQEYAVLMKPIASALDILQGENKCFHGIGMVLPLLTRIKKQLRERFFANLGPMRDRIIQKIDER</sequence>
<reference evidence="1 2" key="1">
    <citation type="submission" date="2016-03" db="EMBL/GenBank/DDBJ databases">
        <title>EvidentialGene: Evidence-directed Construction of Genes on Genomes.</title>
        <authorList>
            <person name="Gilbert D.G."/>
            <person name="Choi J.-H."/>
            <person name="Mockaitis K."/>
            <person name="Colbourne J."/>
            <person name="Pfrender M."/>
        </authorList>
    </citation>
    <scope>NUCLEOTIDE SEQUENCE [LARGE SCALE GENOMIC DNA]</scope>
    <source>
        <strain evidence="1 2">Xinb3</strain>
        <tissue evidence="1">Complete organism</tissue>
    </source>
</reference>